<evidence type="ECO:0000256" key="4">
    <source>
        <dbReference type="ARBA" id="ARBA00022833"/>
    </source>
</evidence>
<dbReference type="PROSITE" id="PS00178">
    <property type="entry name" value="AA_TRNA_LIGASE_I"/>
    <property type="match status" value="1"/>
</dbReference>
<dbReference type="PRINTS" id="PR00987">
    <property type="entry name" value="TRNASYNTHGLU"/>
</dbReference>
<name>A0A5B0E0P5_9HYPH</name>
<dbReference type="SUPFAM" id="SSF52374">
    <property type="entry name" value="Nucleotidylyl transferase"/>
    <property type="match status" value="1"/>
</dbReference>
<keyword evidence="4" id="KW-0862">Zinc</keyword>
<comment type="caution">
    <text evidence="9">The sequence shown here is derived from an EMBL/GenBank/DDBJ whole genome shotgun (WGS) entry which is preliminary data.</text>
</comment>
<keyword evidence="2" id="KW-0479">Metal-binding</keyword>
<dbReference type="Pfam" id="PF00749">
    <property type="entry name" value="tRNA-synt_1c"/>
    <property type="match status" value="1"/>
</dbReference>
<dbReference type="AlphaFoldDB" id="A0A5B0E0P5"/>
<dbReference type="GO" id="GO:0006424">
    <property type="term" value="P:glutamyl-tRNA aminoacylation"/>
    <property type="evidence" value="ECO:0007669"/>
    <property type="project" value="TreeGrafter"/>
</dbReference>
<dbReference type="EMBL" id="VTWH01000001">
    <property type="protein sequence ID" value="KAA0972644.1"/>
    <property type="molecule type" value="Genomic_DNA"/>
</dbReference>
<dbReference type="InterPro" id="IPR020058">
    <property type="entry name" value="Glu/Gln-tRNA-synth_Ib_cat-dom"/>
</dbReference>
<evidence type="ECO:0000256" key="7">
    <source>
        <dbReference type="RuleBase" id="RU363037"/>
    </source>
</evidence>
<evidence type="ECO:0000256" key="6">
    <source>
        <dbReference type="ARBA" id="ARBA00023146"/>
    </source>
</evidence>
<keyword evidence="6 7" id="KW-0030">Aminoacyl-tRNA synthetase</keyword>
<evidence type="ECO:0000256" key="1">
    <source>
        <dbReference type="ARBA" id="ARBA00022598"/>
    </source>
</evidence>
<dbReference type="InterPro" id="IPR049940">
    <property type="entry name" value="GluQ/Sye"/>
</dbReference>
<dbReference type="PANTHER" id="PTHR43311">
    <property type="entry name" value="GLUTAMATE--TRNA LIGASE"/>
    <property type="match status" value="1"/>
</dbReference>
<dbReference type="InterPro" id="IPR001412">
    <property type="entry name" value="aa-tRNA-synth_I_CS"/>
</dbReference>
<keyword evidence="5 7" id="KW-0067">ATP-binding</keyword>
<proteinExistence type="inferred from homology"/>
<accession>A0A5B0E0P5</accession>
<feature type="domain" description="Glutamyl/glutaminyl-tRNA synthetase class Ib catalytic" evidence="8">
    <location>
        <begin position="5"/>
        <end position="297"/>
    </location>
</feature>
<dbReference type="InterPro" id="IPR000924">
    <property type="entry name" value="Glu/Gln-tRNA-synth"/>
</dbReference>
<dbReference type="Proteomes" id="UP000324738">
    <property type="component" value="Unassembled WGS sequence"/>
</dbReference>
<dbReference type="RefSeq" id="WP_149298548.1">
    <property type="nucleotide sequence ID" value="NZ_VTWH01000001.1"/>
</dbReference>
<dbReference type="NCBIfam" id="NF004315">
    <property type="entry name" value="PRK05710.1-4"/>
    <property type="match status" value="1"/>
</dbReference>
<keyword evidence="1 7" id="KW-0436">Ligase</keyword>
<reference evidence="9 10" key="1">
    <citation type="submission" date="2019-08" db="EMBL/GenBank/DDBJ databases">
        <title>Aureimonas fodiniaquatilis sp. nov., isolated from a coal mine wastewater.</title>
        <authorList>
            <person name="Kim W."/>
        </authorList>
    </citation>
    <scope>NUCLEOTIDE SEQUENCE [LARGE SCALE GENOMIC DNA]</scope>
    <source>
        <strain evidence="9 10">CAU 1482</strain>
    </source>
</reference>
<dbReference type="EC" id="6.1.1.-" evidence="9"/>
<keyword evidence="3 7" id="KW-0547">Nucleotide-binding</keyword>
<dbReference type="GO" id="GO:0005524">
    <property type="term" value="F:ATP binding"/>
    <property type="evidence" value="ECO:0007669"/>
    <property type="project" value="UniProtKB-KW"/>
</dbReference>
<keyword evidence="10" id="KW-1185">Reference proteome</keyword>
<evidence type="ECO:0000256" key="5">
    <source>
        <dbReference type="ARBA" id="ARBA00022840"/>
    </source>
</evidence>
<dbReference type="GO" id="GO:0004818">
    <property type="term" value="F:glutamate-tRNA ligase activity"/>
    <property type="evidence" value="ECO:0007669"/>
    <property type="project" value="TreeGrafter"/>
</dbReference>
<dbReference type="OrthoDB" id="9807503at2"/>
<gene>
    <name evidence="9" type="ORF">FPY71_00515</name>
</gene>
<protein>
    <submittedName>
        <fullName evidence="9">tRNA glutamyl-Q(34) synthetase GluQRS</fullName>
        <ecNumber evidence="9">6.1.1.-</ecNumber>
    </submittedName>
</protein>
<evidence type="ECO:0000313" key="9">
    <source>
        <dbReference type="EMBL" id="KAA0972644.1"/>
    </source>
</evidence>
<keyword evidence="7" id="KW-0648">Protein biosynthesis</keyword>
<evidence type="ECO:0000256" key="3">
    <source>
        <dbReference type="ARBA" id="ARBA00022741"/>
    </source>
</evidence>
<sequence length="303" mass="32991">MPIFRFAPSPNGELHLGHAFSALLNQALASVAGGTLLVRLEDIDLARCSPVLEARLLDDLAWLGIVSAHPPRRQSEHFADYAAALEALQSEGLVYPAFMTRGDVREHAQNCEHASGIAYPRDPDGAYLYPGEEKRLSRSEQQAMVDDGQPFAWRLDMQAALSRTGPVQFCELSGDEGTVEVQAEPHLWGDVILARRDVPTSYHLSVVVDDALQSISHVVRGADLMPSTSVHRVLQSLLGLPEPLYHHHRLILDADGGKLSKSRGSTSLAALRAAGLTPLDIARMVGLQDIQLSASAEIEHPER</sequence>
<evidence type="ECO:0000313" key="10">
    <source>
        <dbReference type="Proteomes" id="UP000324738"/>
    </source>
</evidence>
<dbReference type="GO" id="GO:0005829">
    <property type="term" value="C:cytosol"/>
    <property type="evidence" value="ECO:0007669"/>
    <property type="project" value="TreeGrafter"/>
</dbReference>
<comment type="similarity">
    <text evidence="7">Belongs to the class-I aminoacyl-tRNA synthetase family.</text>
</comment>
<dbReference type="PANTHER" id="PTHR43311:SF1">
    <property type="entry name" value="GLUTAMYL-Q TRNA(ASP) SYNTHETASE"/>
    <property type="match status" value="1"/>
</dbReference>
<evidence type="ECO:0000256" key="2">
    <source>
        <dbReference type="ARBA" id="ARBA00022723"/>
    </source>
</evidence>
<organism evidence="9 10">
    <name type="scientific">Aureimonas fodinaquatilis</name>
    <dbReference type="NCBI Taxonomy" id="2565783"/>
    <lineage>
        <taxon>Bacteria</taxon>
        <taxon>Pseudomonadati</taxon>
        <taxon>Pseudomonadota</taxon>
        <taxon>Alphaproteobacteria</taxon>
        <taxon>Hyphomicrobiales</taxon>
        <taxon>Aurantimonadaceae</taxon>
        <taxon>Aureimonas</taxon>
    </lineage>
</organism>
<evidence type="ECO:0000259" key="8">
    <source>
        <dbReference type="Pfam" id="PF00749"/>
    </source>
</evidence>
<dbReference type="Gene3D" id="3.40.50.620">
    <property type="entry name" value="HUPs"/>
    <property type="match status" value="1"/>
</dbReference>
<dbReference type="InterPro" id="IPR014729">
    <property type="entry name" value="Rossmann-like_a/b/a_fold"/>
</dbReference>